<evidence type="ECO:0000256" key="3">
    <source>
        <dbReference type="SAM" id="SignalP"/>
    </source>
</evidence>
<dbReference type="Pfam" id="PF00691">
    <property type="entry name" value="OmpA"/>
    <property type="match status" value="1"/>
</dbReference>
<dbReference type="CDD" id="cd07185">
    <property type="entry name" value="OmpA_C-like"/>
    <property type="match status" value="1"/>
</dbReference>
<evidence type="ECO:0000313" key="5">
    <source>
        <dbReference type="EMBL" id="MFB9233722.1"/>
    </source>
</evidence>
<evidence type="ECO:0000256" key="2">
    <source>
        <dbReference type="PROSITE-ProRule" id="PRU00473"/>
    </source>
</evidence>
<dbReference type="SUPFAM" id="SSF53850">
    <property type="entry name" value="Periplasmic binding protein-like II"/>
    <property type="match status" value="1"/>
</dbReference>
<dbReference type="Pfam" id="PF12849">
    <property type="entry name" value="PBP_like_2"/>
    <property type="match status" value="1"/>
</dbReference>
<keyword evidence="1 3" id="KW-0732">Signal</keyword>
<evidence type="ECO:0000259" key="4">
    <source>
        <dbReference type="PROSITE" id="PS51123"/>
    </source>
</evidence>
<accession>A0ABV5JJU5</accession>
<keyword evidence="2" id="KW-0472">Membrane</keyword>
<name>A0ABV5JJU5_9RHOB</name>
<evidence type="ECO:0000256" key="1">
    <source>
        <dbReference type="ARBA" id="ARBA00022729"/>
    </source>
</evidence>
<dbReference type="Gene3D" id="3.40.190.10">
    <property type="entry name" value="Periplasmic binding protein-like II"/>
    <property type="match status" value="2"/>
</dbReference>
<gene>
    <name evidence="5" type="ORF">ACFFUT_18165</name>
</gene>
<keyword evidence="6" id="KW-1185">Reference proteome</keyword>
<dbReference type="InterPro" id="IPR050811">
    <property type="entry name" value="Phosphate_ABC_transporter"/>
</dbReference>
<protein>
    <submittedName>
        <fullName evidence="5">Phosphate ABC transporter substrate-binding/OmpA family protein</fullName>
    </submittedName>
</protein>
<dbReference type="InterPro" id="IPR024370">
    <property type="entry name" value="PBP_domain"/>
</dbReference>
<dbReference type="PANTHER" id="PTHR30570">
    <property type="entry name" value="PERIPLASMIC PHOSPHATE BINDING COMPONENT OF PHOSPHATE ABC TRANSPORTER"/>
    <property type="match status" value="1"/>
</dbReference>
<feature type="domain" description="OmpA-like" evidence="4">
    <location>
        <begin position="398"/>
        <end position="521"/>
    </location>
</feature>
<dbReference type="PROSITE" id="PS51123">
    <property type="entry name" value="OMPA_2"/>
    <property type="match status" value="1"/>
</dbReference>
<dbReference type="RefSeq" id="WP_213889574.1">
    <property type="nucleotide sequence ID" value="NZ_JAGFNU010000007.1"/>
</dbReference>
<organism evidence="5 6">
    <name type="scientific">Pseudohalocynthiibacter aestuariivivens</name>
    <dbReference type="NCBI Taxonomy" id="1591409"/>
    <lineage>
        <taxon>Bacteria</taxon>
        <taxon>Pseudomonadati</taxon>
        <taxon>Pseudomonadota</taxon>
        <taxon>Alphaproteobacteria</taxon>
        <taxon>Rhodobacterales</taxon>
        <taxon>Paracoccaceae</taxon>
        <taxon>Pseudohalocynthiibacter</taxon>
    </lineage>
</organism>
<dbReference type="InterPro" id="IPR006665">
    <property type="entry name" value="OmpA-like"/>
</dbReference>
<sequence>MRVLCAVVYAALFLLSLAAPLRAQDVTLTSRDGAVEVGGTLLGYDGEFFRVDTIYGVLTLDGSGVVCSGPGCPDLEAYIAEFNISGSQTLGATLMPALLESFAAWQQLTARRIVTDDSQFTYEMTSPATGLVVARIGFRVATTDQGFTDLMLGEADMVLSMREVSEVEAQNAAEAGLGDLTAVARSRIVALDALVPVVARSNPRRSVSLDQVSGILSGEISNWEHLGGRDAPINLHIPSAESGVGSALRLRLSANALKPAGGMILHANSADLVDAVASDPFALGITRLSELGNGRPLALSGDCGFDFAARPVALKTEDYPLTLPLFLYTPARRLPKTAREFLGYLGTPAAQRVVARTGFVDQRVEEISLQQQGERFANAIARAGEEIQLPELQRMVSELRHARRLSITFRFKRGSTALDAQSRANVRQLAVLLESGYFDDEELLFVGFSDGEGAASSNKRISMRRANAVRAAVREEAVTLDRSRITLSVEAFGEAMPMACDDTEWGRQVNRRVELWYRPVQR</sequence>
<dbReference type="InterPro" id="IPR036737">
    <property type="entry name" value="OmpA-like_sf"/>
</dbReference>
<proteinExistence type="predicted"/>
<dbReference type="Proteomes" id="UP001589683">
    <property type="component" value="Unassembled WGS sequence"/>
</dbReference>
<comment type="caution">
    <text evidence="5">The sequence shown here is derived from an EMBL/GenBank/DDBJ whole genome shotgun (WGS) entry which is preliminary data.</text>
</comment>
<dbReference type="Gene3D" id="3.30.1330.60">
    <property type="entry name" value="OmpA-like domain"/>
    <property type="match status" value="1"/>
</dbReference>
<feature type="chain" id="PRO_5045965509" evidence="3">
    <location>
        <begin position="24"/>
        <end position="522"/>
    </location>
</feature>
<dbReference type="EMBL" id="JBHMEA010000051">
    <property type="protein sequence ID" value="MFB9233722.1"/>
    <property type="molecule type" value="Genomic_DNA"/>
</dbReference>
<evidence type="ECO:0000313" key="6">
    <source>
        <dbReference type="Proteomes" id="UP001589683"/>
    </source>
</evidence>
<dbReference type="PANTHER" id="PTHR30570:SF1">
    <property type="entry name" value="PHOSPHATE-BINDING PROTEIN PSTS"/>
    <property type="match status" value="1"/>
</dbReference>
<dbReference type="SUPFAM" id="SSF103088">
    <property type="entry name" value="OmpA-like"/>
    <property type="match status" value="1"/>
</dbReference>
<reference evidence="5 6" key="1">
    <citation type="submission" date="2024-09" db="EMBL/GenBank/DDBJ databases">
        <authorList>
            <person name="Sun Q."/>
            <person name="Mori K."/>
        </authorList>
    </citation>
    <scope>NUCLEOTIDE SEQUENCE [LARGE SCALE GENOMIC DNA]</scope>
    <source>
        <strain evidence="5 6">CECT 8726</strain>
    </source>
</reference>
<feature type="signal peptide" evidence="3">
    <location>
        <begin position="1"/>
        <end position="23"/>
    </location>
</feature>